<dbReference type="AlphaFoldDB" id="A0A2C9WJE0"/>
<protein>
    <submittedName>
        <fullName evidence="2">Uncharacterized protein</fullName>
    </submittedName>
</protein>
<keyword evidence="1" id="KW-1133">Transmembrane helix</keyword>
<name>A0A2C9WJE0_MANES</name>
<reference evidence="2" key="1">
    <citation type="submission" date="2016-02" db="EMBL/GenBank/DDBJ databases">
        <title>WGS assembly of Manihot esculenta.</title>
        <authorList>
            <person name="Bredeson J.V."/>
            <person name="Prochnik S.E."/>
            <person name="Lyons J.B."/>
            <person name="Schmutz J."/>
            <person name="Grimwood J."/>
            <person name="Vrebalov J."/>
            <person name="Bart R.S."/>
            <person name="Amuge T."/>
            <person name="Ferguson M.E."/>
            <person name="Green R."/>
            <person name="Putnam N."/>
            <person name="Stites J."/>
            <person name="Rounsley S."/>
            <person name="Rokhsar D.S."/>
        </authorList>
    </citation>
    <scope>NUCLEOTIDE SEQUENCE [LARGE SCALE GENOMIC DNA]</scope>
    <source>
        <tissue evidence="2">Leaf</tissue>
    </source>
</reference>
<gene>
    <name evidence="2" type="ORF">MANES_01G015900</name>
</gene>
<keyword evidence="1" id="KW-0472">Membrane</keyword>
<dbReference type="EMBL" id="CM004387">
    <property type="protein sequence ID" value="OAY59237.1"/>
    <property type="molecule type" value="Genomic_DNA"/>
</dbReference>
<organism evidence="2">
    <name type="scientific">Manihot esculenta</name>
    <name type="common">Cassava</name>
    <name type="synonym">Jatropha manihot</name>
    <dbReference type="NCBI Taxonomy" id="3983"/>
    <lineage>
        <taxon>Eukaryota</taxon>
        <taxon>Viridiplantae</taxon>
        <taxon>Streptophyta</taxon>
        <taxon>Embryophyta</taxon>
        <taxon>Tracheophyta</taxon>
        <taxon>Spermatophyta</taxon>
        <taxon>Magnoliopsida</taxon>
        <taxon>eudicotyledons</taxon>
        <taxon>Gunneridae</taxon>
        <taxon>Pentapetalae</taxon>
        <taxon>rosids</taxon>
        <taxon>fabids</taxon>
        <taxon>Malpighiales</taxon>
        <taxon>Euphorbiaceae</taxon>
        <taxon>Crotonoideae</taxon>
        <taxon>Manihoteae</taxon>
        <taxon>Manihot</taxon>
    </lineage>
</organism>
<evidence type="ECO:0000256" key="1">
    <source>
        <dbReference type="SAM" id="Phobius"/>
    </source>
</evidence>
<proteinExistence type="predicted"/>
<sequence>MWYMYKYLFGFRREEMPFFKGIAKCLVIFLELRGPNPPSSEICTKVGNFIFHVFCILLYGFLLIFPFYTLWLEVHFTLGILFSRNIVRIIEGECLVASNRGQGVGDCLFWSEAGDIK</sequence>
<keyword evidence="1" id="KW-0812">Transmembrane</keyword>
<feature type="transmembrane region" description="Helical" evidence="1">
    <location>
        <begin position="49"/>
        <end position="71"/>
    </location>
</feature>
<accession>A0A2C9WJE0</accession>
<evidence type="ECO:0000313" key="2">
    <source>
        <dbReference type="EMBL" id="OAY59237.1"/>
    </source>
</evidence>